<feature type="compositionally biased region" description="Pro residues" evidence="1">
    <location>
        <begin position="809"/>
        <end position="829"/>
    </location>
</feature>
<evidence type="ECO:0000313" key="3">
    <source>
        <dbReference type="Proteomes" id="UP001146351"/>
    </source>
</evidence>
<gene>
    <name evidence="2" type="ORF">N7492_009946</name>
</gene>
<feature type="compositionally biased region" description="Basic residues" evidence="1">
    <location>
        <begin position="903"/>
        <end position="915"/>
    </location>
</feature>
<keyword evidence="3" id="KW-1185">Reference proteome</keyword>
<sequence length="1052" mass="118711">MPNPYIVVAGVRVPPDMSQEEKDSLDVIPELLPALEERIPDTFGMRKMCAYLAMGIIGSIRHPSKARWPLRIVDALVRLNPQHYATLEMMATHLASILNFLTESIEAYFPEPEIGPHLDEVQDALAITFALGKIEPLAGLMPGDEGSKFPRNYQTATELLKECDDLAGRIFVNYRDLEKTWTYARTEIQARWKTKTLEERFKILDMAWPNIHDLFREGFREYVYDMGGFDSKPQRWKTPQINLEELGDDVNLISLLHIRATNPPSVFSYVDTQSWKVGLHLERFACRPFNIFVMALTGQESEATYGLPYRKDEKPYWDTSANPKNGIESVRAGEGVLAIDGLVTLEVQGRIYEGLFRCCEALLSPEEKDQLERMPLPTDNKVTAGDIHIERPWPTAISEALFYQPTNPHRLTHLIEEVESKLSDAQDHLWSLREDPLYLTSTIKQVHEHLPKRLKVRVFQTLPSVANKADYAIAIKHTIVEAFASIVTWTAIQERLKALDQTLQTPEVRNLSYKEFPSESLRMEFAELRQILDYFERGSLEYLVQCIQASPRYRLNFQREVRPETVAGNDVVDTSSGTRVIDVDYSITYNEMGYNKYVKDAERRFQQGKSDERPVDMIGDWRFKYIDLLAGGCRANQDVFTDNCSTPIFLDELRRLVEEDEFVEPTITAYVQRQLLDMAFIADCYTHMSLFIPWSQCSAATRWWRREECKARYKDIVAPVEALRAALDKSDAWLKTATALYQGFEYPIDETPTKQVVDKLRLAEQRLADFWKGFDRAIDNHPSGWPALLASLFKGDRQVRRTPKWQRPAPRPRSPPVPQPSAPEPPAAEPPASESPTPEPSVPESPVPGPSSPTPGPSTTAGRGVKRPAVLEITQEDIERAAKRPKTEAGLSSSEPPKAGGKGGKKGGKKSKKKTEKAPVVVPIKVAEAAPQAAPQAGPAQQEQQPHPLFQVNANDYEVFQSLFHVPGQARGGSVDWKSFCGAMTRIGFGITSAGGGGSARTFTPPASIGTRNISIHNPHHPRPKLENRNCRWIGNRLKDYYNLDASSFELS</sequence>
<dbReference type="AlphaFoldDB" id="A0A9W9HNL1"/>
<comment type="caution">
    <text evidence="2">The sequence shown here is derived from an EMBL/GenBank/DDBJ whole genome shotgun (WGS) entry which is preliminary data.</text>
</comment>
<dbReference type="EMBL" id="JAPQKO010000008">
    <property type="protein sequence ID" value="KAJ5151651.1"/>
    <property type="molecule type" value="Genomic_DNA"/>
</dbReference>
<dbReference type="OrthoDB" id="4369905at2759"/>
<reference evidence="2" key="2">
    <citation type="journal article" date="2023" name="IMA Fungus">
        <title>Comparative genomic study of the Penicillium genus elucidates a diverse pangenome and 15 lateral gene transfer events.</title>
        <authorList>
            <person name="Petersen C."/>
            <person name="Sorensen T."/>
            <person name="Nielsen M.R."/>
            <person name="Sondergaard T.E."/>
            <person name="Sorensen J.L."/>
            <person name="Fitzpatrick D.A."/>
            <person name="Frisvad J.C."/>
            <person name="Nielsen K.L."/>
        </authorList>
    </citation>
    <scope>NUCLEOTIDE SEQUENCE</scope>
    <source>
        <strain evidence="2">IBT 21917</strain>
    </source>
</reference>
<feature type="compositionally biased region" description="Pro residues" evidence="1">
    <location>
        <begin position="837"/>
        <end position="856"/>
    </location>
</feature>
<evidence type="ECO:0000313" key="2">
    <source>
        <dbReference type="EMBL" id="KAJ5151651.1"/>
    </source>
</evidence>
<protein>
    <submittedName>
        <fullName evidence="2">Uncharacterized protein</fullName>
    </submittedName>
</protein>
<feature type="compositionally biased region" description="Basic and acidic residues" evidence="1">
    <location>
        <begin position="877"/>
        <end position="887"/>
    </location>
</feature>
<evidence type="ECO:0000256" key="1">
    <source>
        <dbReference type="SAM" id="MobiDB-lite"/>
    </source>
</evidence>
<organism evidence="2 3">
    <name type="scientific">Penicillium capsulatum</name>
    <dbReference type="NCBI Taxonomy" id="69766"/>
    <lineage>
        <taxon>Eukaryota</taxon>
        <taxon>Fungi</taxon>
        <taxon>Dikarya</taxon>
        <taxon>Ascomycota</taxon>
        <taxon>Pezizomycotina</taxon>
        <taxon>Eurotiomycetes</taxon>
        <taxon>Eurotiomycetidae</taxon>
        <taxon>Eurotiales</taxon>
        <taxon>Aspergillaceae</taxon>
        <taxon>Penicillium</taxon>
    </lineage>
</organism>
<accession>A0A9W9HNL1</accession>
<proteinExistence type="predicted"/>
<reference evidence="2" key="1">
    <citation type="submission" date="2022-11" db="EMBL/GenBank/DDBJ databases">
        <authorList>
            <person name="Petersen C."/>
        </authorList>
    </citation>
    <scope>NUCLEOTIDE SEQUENCE</scope>
    <source>
        <strain evidence="2">IBT 21917</strain>
    </source>
</reference>
<dbReference type="Proteomes" id="UP001146351">
    <property type="component" value="Unassembled WGS sequence"/>
</dbReference>
<dbReference type="PANTHER" id="PTHR40788">
    <property type="entry name" value="CLR5 DOMAIN-CONTAINING PROTEIN-RELATED"/>
    <property type="match status" value="1"/>
</dbReference>
<name>A0A9W9HNL1_9EURO</name>
<feature type="region of interest" description="Disordered" evidence="1">
    <location>
        <begin position="799"/>
        <end position="918"/>
    </location>
</feature>
<dbReference type="PANTHER" id="PTHR40788:SF2">
    <property type="entry name" value="CLR5 DOMAIN-CONTAINING PROTEIN"/>
    <property type="match status" value="1"/>
</dbReference>